<comment type="caution">
    <text evidence="1">The sequence shown here is derived from an EMBL/GenBank/DDBJ whole genome shotgun (WGS) entry which is preliminary data.</text>
</comment>
<reference evidence="1" key="1">
    <citation type="submission" date="2020-05" db="EMBL/GenBank/DDBJ databases">
        <title>Large-scale comparative analyses of tick genomes elucidate their genetic diversity and vector capacities.</title>
        <authorList>
            <person name="Jia N."/>
            <person name="Wang J."/>
            <person name="Shi W."/>
            <person name="Du L."/>
            <person name="Sun Y."/>
            <person name="Zhan W."/>
            <person name="Jiang J."/>
            <person name="Wang Q."/>
            <person name="Zhang B."/>
            <person name="Ji P."/>
            <person name="Sakyi L.B."/>
            <person name="Cui X."/>
            <person name="Yuan T."/>
            <person name="Jiang B."/>
            <person name="Yang W."/>
            <person name="Lam T.T.-Y."/>
            <person name="Chang Q."/>
            <person name="Ding S."/>
            <person name="Wang X."/>
            <person name="Zhu J."/>
            <person name="Ruan X."/>
            <person name="Zhao L."/>
            <person name="Wei J."/>
            <person name="Que T."/>
            <person name="Du C."/>
            <person name="Cheng J."/>
            <person name="Dai P."/>
            <person name="Han X."/>
            <person name="Huang E."/>
            <person name="Gao Y."/>
            <person name="Liu J."/>
            <person name="Shao H."/>
            <person name="Ye R."/>
            <person name="Li L."/>
            <person name="Wei W."/>
            <person name="Wang X."/>
            <person name="Wang C."/>
            <person name="Yang T."/>
            <person name="Huo Q."/>
            <person name="Li W."/>
            <person name="Guo W."/>
            <person name="Chen H."/>
            <person name="Zhou L."/>
            <person name="Ni X."/>
            <person name="Tian J."/>
            <person name="Zhou Y."/>
            <person name="Sheng Y."/>
            <person name="Liu T."/>
            <person name="Pan Y."/>
            <person name="Xia L."/>
            <person name="Li J."/>
            <person name="Zhao F."/>
            <person name="Cao W."/>
        </authorList>
    </citation>
    <scope>NUCLEOTIDE SEQUENCE</scope>
    <source>
        <strain evidence="1">Hyas-2018</strain>
    </source>
</reference>
<sequence length="170" mass="18218">MGESLRSAEEGLAKIVKLGATKRIFDWHIDKQNNNAIDLRMRICTAPFGRLMAPPSQTSACASGTRTAAAPDCARYGSSGALVLGPDCHGVSRHGGMLRSASPTAEADFLDDYASPASSWPDDYCLPQAGMRPVAPRDWAVTAGWFPSYLVFVYCRPRLAGRARHGSSTA</sequence>
<evidence type="ECO:0000313" key="2">
    <source>
        <dbReference type="Proteomes" id="UP000821845"/>
    </source>
</evidence>
<accession>A0ACB7S3F1</accession>
<evidence type="ECO:0000313" key="1">
    <source>
        <dbReference type="EMBL" id="KAH6929428.1"/>
    </source>
</evidence>
<gene>
    <name evidence="1" type="ORF">HPB50_000189</name>
</gene>
<protein>
    <submittedName>
        <fullName evidence="1">Uncharacterized protein</fullName>
    </submittedName>
</protein>
<organism evidence="1 2">
    <name type="scientific">Hyalomma asiaticum</name>
    <name type="common">Tick</name>
    <dbReference type="NCBI Taxonomy" id="266040"/>
    <lineage>
        <taxon>Eukaryota</taxon>
        <taxon>Metazoa</taxon>
        <taxon>Ecdysozoa</taxon>
        <taxon>Arthropoda</taxon>
        <taxon>Chelicerata</taxon>
        <taxon>Arachnida</taxon>
        <taxon>Acari</taxon>
        <taxon>Parasitiformes</taxon>
        <taxon>Ixodida</taxon>
        <taxon>Ixodoidea</taxon>
        <taxon>Ixodidae</taxon>
        <taxon>Hyalomminae</taxon>
        <taxon>Hyalomma</taxon>
    </lineage>
</organism>
<keyword evidence="2" id="KW-1185">Reference proteome</keyword>
<dbReference type="EMBL" id="CM023485">
    <property type="protein sequence ID" value="KAH6929428.1"/>
    <property type="molecule type" value="Genomic_DNA"/>
</dbReference>
<dbReference type="Proteomes" id="UP000821845">
    <property type="component" value="Chromosome 5"/>
</dbReference>
<proteinExistence type="predicted"/>
<name>A0ACB7S3F1_HYAAI</name>